<gene>
    <name evidence="9" type="ORF">Pla163_22640</name>
</gene>
<feature type="binding site" evidence="5">
    <location>
        <position position="133"/>
    </location>
    <ligand>
        <name>ATP</name>
        <dbReference type="ChEBI" id="CHEBI:30616"/>
    </ligand>
</feature>
<dbReference type="SUPFAM" id="SSF55931">
    <property type="entry name" value="Glutamine synthetase/guanido kinase"/>
    <property type="match status" value="1"/>
</dbReference>
<evidence type="ECO:0000313" key="9">
    <source>
        <dbReference type="EMBL" id="QDU85138.1"/>
    </source>
</evidence>
<evidence type="ECO:0000256" key="2">
    <source>
        <dbReference type="ARBA" id="ARBA00022741"/>
    </source>
</evidence>
<feature type="binding site" evidence="5">
    <location>
        <begin position="184"/>
        <end position="188"/>
    </location>
    <ligand>
        <name>ATP</name>
        <dbReference type="ChEBI" id="CHEBI:30616"/>
    </ligand>
</feature>
<evidence type="ECO:0000256" key="6">
    <source>
        <dbReference type="RuleBase" id="RU000505"/>
    </source>
</evidence>
<keyword evidence="1 5" id="KW-0808">Transferase</keyword>
<dbReference type="Proteomes" id="UP000319342">
    <property type="component" value="Chromosome"/>
</dbReference>
<evidence type="ECO:0000256" key="3">
    <source>
        <dbReference type="ARBA" id="ARBA00022777"/>
    </source>
</evidence>
<dbReference type="Pfam" id="PF00217">
    <property type="entry name" value="ATP-gua_Ptrans"/>
    <property type="match status" value="1"/>
</dbReference>
<reference evidence="9 10" key="1">
    <citation type="submission" date="2019-02" db="EMBL/GenBank/DDBJ databases">
        <title>Deep-cultivation of Planctomycetes and their phenomic and genomic characterization uncovers novel biology.</title>
        <authorList>
            <person name="Wiegand S."/>
            <person name="Jogler M."/>
            <person name="Boedeker C."/>
            <person name="Pinto D."/>
            <person name="Vollmers J."/>
            <person name="Rivas-Marin E."/>
            <person name="Kohn T."/>
            <person name="Peeters S.H."/>
            <person name="Heuer A."/>
            <person name="Rast P."/>
            <person name="Oberbeckmann S."/>
            <person name="Bunk B."/>
            <person name="Jeske O."/>
            <person name="Meyerdierks A."/>
            <person name="Storesund J.E."/>
            <person name="Kallscheuer N."/>
            <person name="Luecker S."/>
            <person name="Lage O.M."/>
            <person name="Pohl T."/>
            <person name="Merkel B.J."/>
            <person name="Hornburger P."/>
            <person name="Mueller R.-W."/>
            <person name="Bruemmer F."/>
            <person name="Labrenz M."/>
            <person name="Spormann A.M."/>
            <person name="Op den Camp H."/>
            <person name="Overmann J."/>
            <person name="Amann R."/>
            <person name="Jetten M.S.M."/>
            <person name="Mascher T."/>
            <person name="Medema M.H."/>
            <person name="Devos D.P."/>
            <person name="Kaster A.-K."/>
            <person name="Ovreas L."/>
            <person name="Rohde M."/>
            <person name="Galperin M.Y."/>
            <person name="Jogler C."/>
        </authorList>
    </citation>
    <scope>NUCLEOTIDE SEQUENCE [LARGE SCALE GENOMIC DNA]</scope>
    <source>
        <strain evidence="9 10">Pla163</strain>
    </source>
</reference>
<keyword evidence="3 5" id="KW-0418">Kinase</keyword>
<dbReference type="GO" id="GO:0005524">
    <property type="term" value="F:ATP binding"/>
    <property type="evidence" value="ECO:0007669"/>
    <property type="project" value="UniProtKB-UniRule"/>
</dbReference>
<evidence type="ECO:0000256" key="4">
    <source>
        <dbReference type="ARBA" id="ARBA00022840"/>
    </source>
</evidence>
<sequence length="407" mass="44067">MRPIDPIPFATTVGHWLDASGPERDVAVSCRVRLARNVGGYPFMTRIDDAVAIEVAGRVRGVIERTGLESEEPVWIDLAEASSLVRLLLRERHLASRDHAPVEQRSRVLPGRAVVFSSCETTSAMVNEEDHLRLQGFAAGFDLRAAFERVRTFDLALENELDIAHSTRLGYLTACPTNVGTGMRASVMLHLPALGMVRSELEKVFAAAQRTGLAVRGMYGEGSRAAGDFYQISNQITLGRSEEDLLDELGALVPGVIEFERRVRALLLAERESVLRDRVSRSIGTLASARMMQTDACLQHLSNIRLGLALGLVEGFELETVDAAAIRIQKGHVQARQPDPTPGLIDAPARDRLRAGFLRELFGGAAGGASTPARGDASAGDGAGTNPRPRAEEPDPEEPDEPDDLAL</sequence>
<keyword evidence="10" id="KW-1185">Reference proteome</keyword>
<feature type="binding site" evidence="5">
    <location>
        <position position="93"/>
    </location>
    <ligand>
        <name>ATP</name>
        <dbReference type="ChEBI" id="CHEBI:30616"/>
    </ligand>
</feature>
<feature type="region of interest" description="Disordered" evidence="7">
    <location>
        <begin position="365"/>
        <end position="407"/>
    </location>
</feature>
<dbReference type="PROSITE" id="PS00112">
    <property type="entry name" value="PHOSPHAGEN_KINASE"/>
    <property type="match status" value="1"/>
</dbReference>
<dbReference type="PROSITE" id="PS51510">
    <property type="entry name" value="PHOSPHAGEN_KINASE_C"/>
    <property type="match status" value="1"/>
</dbReference>
<evidence type="ECO:0000313" key="10">
    <source>
        <dbReference type="Proteomes" id="UP000319342"/>
    </source>
</evidence>
<keyword evidence="4 5" id="KW-0067">ATP-binding</keyword>
<dbReference type="EMBL" id="CP036290">
    <property type="protein sequence ID" value="QDU85138.1"/>
    <property type="molecule type" value="Genomic_DNA"/>
</dbReference>
<dbReference type="InterPro" id="IPR022415">
    <property type="entry name" value="ATP-guanido_PTrfase_AS"/>
</dbReference>
<dbReference type="GO" id="GO:0004111">
    <property type="term" value="F:creatine kinase activity"/>
    <property type="evidence" value="ECO:0007669"/>
    <property type="project" value="InterPro"/>
</dbReference>
<dbReference type="GO" id="GO:0046314">
    <property type="term" value="P:phosphocreatine biosynthetic process"/>
    <property type="evidence" value="ECO:0007669"/>
    <property type="project" value="InterPro"/>
</dbReference>
<accession>A0A518D0W4</accession>
<feature type="compositionally biased region" description="Acidic residues" evidence="7">
    <location>
        <begin position="394"/>
        <end position="407"/>
    </location>
</feature>
<dbReference type="InterPro" id="IPR023660">
    <property type="entry name" value="Arg_Kinase"/>
</dbReference>
<feature type="domain" description="Phosphagen kinase C-terminal" evidence="8">
    <location>
        <begin position="26"/>
        <end position="263"/>
    </location>
</feature>
<feature type="binding site" evidence="5">
    <location>
        <begin position="216"/>
        <end position="221"/>
    </location>
    <ligand>
        <name>ATP</name>
        <dbReference type="ChEBI" id="CHEBI:30616"/>
    </ligand>
</feature>
<protein>
    <submittedName>
        <fullName evidence="9">Protein arginine kinase</fullName>
        <ecNumber evidence="9">2.7.3.-</ecNumber>
    </submittedName>
</protein>
<dbReference type="EC" id="2.7.3.-" evidence="9"/>
<dbReference type="AlphaFoldDB" id="A0A518D0W4"/>
<dbReference type="InterPro" id="IPR022414">
    <property type="entry name" value="ATP-guanido_PTrfase_cat"/>
</dbReference>
<evidence type="ECO:0000259" key="8">
    <source>
        <dbReference type="PROSITE" id="PS51510"/>
    </source>
</evidence>
<evidence type="ECO:0000256" key="5">
    <source>
        <dbReference type="PROSITE-ProRule" id="PRU00843"/>
    </source>
</evidence>
<comment type="similarity">
    <text evidence="5 6">Belongs to the ATP:guanido phosphotransferase family.</text>
</comment>
<dbReference type="Gene3D" id="3.30.590.10">
    <property type="entry name" value="Glutamine synthetase/guanido kinase, catalytic domain"/>
    <property type="match status" value="1"/>
</dbReference>
<organism evidence="9 10">
    <name type="scientific">Rohdeia mirabilis</name>
    <dbReference type="NCBI Taxonomy" id="2528008"/>
    <lineage>
        <taxon>Bacteria</taxon>
        <taxon>Pseudomonadati</taxon>
        <taxon>Planctomycetota</taxon>
        <taxon>Planctomycetia</taxon>
        <taxon>Planctomycetia incertae sedis</taxon>
        <taxon>Rohdeia</taxon>
    </lineage>
</organism>
<dbReference type="GO" id="GO:0005615">
    <property type="term" value="C:extracellular space"/>
    <property type="evidence" value="ECO:0007669"/>
    <property type="project" value="TreeGrafter"/>
</dbReference>
<evidence type="ECO:0000256" key="1">
    <source>
        <dbReference type="ARBA" id="ARBA00022679"/>
    </source>
</evidence>
<dbReference type="CDD" id="cd07930">
    <property type="entry name" value="bacterial_phosphagen_kinase"/>
    <property type="match status" value="1"/>
</dbReference>
<proteinExistence type="inferred from homology"/>
<dbReference type="RefSeq" id="WP_419185819.1">
    <property type="nucleotide sequence ID" value="NZ_CP036290.1"/>
</dbReference>
<keyword evidence="2 5" id="KW-0547">Nucleotide-binding</keyword>
<dbReference type="InterPro" id="IPR014746">
    <property type="entry name" value="Gln_synth/guanido_kin_cat_dom"/>
</dbReference>
<evidence type="ECO:0000256" key="7">
    <source>
        <dbReference type="SAM" id="MobiDB-lite"/>
    </source>
</evidence>
<dbReference type="InterPro" id="IPR000749">
    <property type="entry name" value="ATP-guanido_PTrfase"/>
</dbReference>
<feature type="binding site" evidence="5">
    <location>
        <begin position="29"/>
        <end position="33"/>
    </location>
    <ligand>
        <name>ATP</name>
        <dbReference type="ChEBI" id="CHEBI:30616"/>
    </ligand>
</feature>
<dbReference type="PANTHER" id="PTHR11547:SF38">
    <property type="entry name" value="ARGININE KINASE 1-RELATED"/>
    <property type="match status" value="1"/>
</dbReference>
<name>A0A518D0W4_9BACT</name>
<dbReference type="PANTHER" id="PTHR11547">
    <property type="entry name" value="ARGININE OR CREATINE KINASE"/>
    <property type="match status" value="1"/>
</dbReference>